<comment type="similarity">
    <text evidence="1">Belongs to the DinB family.</text>
</comment>
<name>A0A1Q5ZUB4_9SPHI</name>
<dbReference type="InterPro" id="IPR007837">
    <property type="entry name" value="DinB"/>
</dbReference>
<dbReference type="STRING" id="1302689.RG47T_0817"/>
<accession>A0A1Q5ZUB4</accession>
<gene>
    <name evidence="4" type="ORF">RG47T_0817</name>
</gene>
<evidence type="ECO:0000256" key="1">
    <source>
        <dbReference type="ARBA" id="ARBA00008635"/>
    </source>
</evidence>
<dbReference type="SUPFAM" id="SSF109854">
    <property type="entry name" value="DinB/YfiT-like putative metalloenzymes"/>
    <property type="match status" value="1"/>
</dbReference>
<dbReference type="OrthoDB" id="119432at2"/>
<dbReference type="Gene3D" id="1.20.120.450">
    <property type="entry name" value="dinb family like domain"/>
    <property type="match status" value="1"/>
</dbReference>
<evidence type="ECO:0000256" key="2">
    <source>
        <dbReference type="ARBA" id="ARBA00022723"/>
    </source>
</evidence>
<comment type="caution">
    <text evidence="4">The sequence shown here is derived from an EMBL/GenBank/DDBJ whole genome shotgun (WGS) entry which is preliminary data.</text>
</comment>
<keyword evidence="5" id="KW-1185">Reference proteome</keyword>
<dbReference type="EMBL" id="MPPL01000001">
    <property type="protein sequence ID" value="OKS85372.1"/>
    <property type="molecule type" value="Genomic_DNA"/>
</dbReference>
<keyword evidence="2 3" id="KW-0479">Metal-binding</keyword>
<feature type="binding site" evidence="3">
    <location>
        <position position="148"/>
    </location>
    <ligand>
        <name>a divalent metal cation</name>
        <dbReference type="ChEBI" id="CHEBI:60240"/>
    </ligand>
</feature>
<dbReference type="RefSeq" id="WP_074488226.1">
    <property type="nucleotide sequence ID" value="NZ_FPAM01000001.1"/>
</dbReference>
<dbReference type="GO" id="GO:0046872">
    <property type="term" value="F:metal ion binding"/>
    <property type="evidence" value="ECO:0007669"/>
    <property type="project" value="UniProtKB-KW"/>
</dbReference>
<dbReference type="AlphaFoldDB" id="A0A1Q5ZUB4"/>
<evidence type="ECO:0000313" key="4">
    <source>
        <dbReference type="EMBL" id="OKS85372.1"/>
    </source>
</evidence>
<evidence type="ECO:0000256" key="3">
    <source>
        <dbReference type="PIRSR" id="PIRSR607837-1"/>
    </source>
</evidence>
<evidence type="ECO:0000313" key="5">
    <source>
        <dbReference type="Proteomes" id="UP000186720"/>
    </source>
</evidence>
<organism evidence="4 5">
    <name type="scientific">Mucilaginibacter polytrichastri</name>
    <dbReference type="NCBI Taxonomy" id="1302689"/>
    <lineage>
        <taxon>Bacteria</taxon>
        <taxon>Pseudomonadati</taxon>
        <taxon>Bacteroidota</taxon>
        <taxon>Sphingobacteriia</taxon>
        <taxon>Sphingobacteriales</taxon>
        <taxon>Sphingobacteriaceae</taxon>
        <taxon>Mucilaginibacter</taxon>
    </lineage>
</organism>
<dbReference type="Pfam" id="PF05163">
    <property type="entry name" value="DinB"/>
    <property type="match status" value="1"/>
</dbReference>
<reference evidence="4 5" key="1">
    <citation type="submission" date="2016-11" db="EMBL/GenBank/DDBJ databases">
        <title>Whole Genome Sequencing of Mucilaginibacter polytrichastri RG4-7(T) isolated from the moss sample.</title>
        <authorList>
            <person name="Li Y."/>
        </authorList>
    </citation>
    <scope>NUCLEOTIDE SEQUENCE [LARGE SCALE GENOMIC DNA]</scope>
    <source>
        <strain evidence="4 5">RG4-7</strain>
    </source>
</reference>
<protein>
    <recommendedName>
        <fullName evidence="6">DinB family protein</fullName>
    </recommendedName>
</protein>
<proteinExistence type="inferred from homology"/>
<evidence type="ECO:0008006" key="6">
    <source>
        <dbReference type="Google" id="ProtNLM"/>
    </source>
</evidence>
<dbReference type="InterPro" id="IPR034660">
    <property type="entry name" value="DinB/YfiT-like"/>
</dbReference>
<dbReference type="Proteomes" id="UP000186720">
    <property type="component" value="Unassembled WGS sequence"/>
</dbReference>
<sequence length="170" mass="19769">MENPQTTETTVQIITPEEFLEQWLGHRSLTKKLIEIFPEDQLFNHSIGGMRPFADMAKEVLGIAGIGIKALITGDWKFTPELDYNPQRSIVKTKAELLILWDKVTEDILAYWPRITPQQFRETVVAFGMYEAPIYNMILYWINNEIHHRGQGYVYLRSLGIEPPAFWDRG</sequence>